<dbReference type="Proteomes" id="UP001501690">
    <property type="component" value="Unassembled WGS sequence"/>
</dbReference>
<proteinExistence type="predicted"/>
<protein>
    <recommendedName>
        <fullName evidence="3">Replication protein</fullName>
    </recommendedName>
</protein>
<keyword evidence="2" id="KW-1185">Reference proteome</keyword>
<evidence type="ECO:0008006" key="3">
    <source>
        <dbReference type="Google" id="ProtNLM"/>
    </source>
</evidence>
<evidence type="ECO:0000313" key="1">
    <source>
        <dbReference type="EMBL" id="GAA1693719.1"/>
    </source>
</evidence>
<gene>
    <name evidence="1" type="ORF">GCM10009808_08550</name>
</gene>
<reference evidence="2" key="1">
    <citation type="journal article" date="2019" name="Int. J. Syst. Evol. Microbiol.">
        <title>The Global Catalogue of Microorganisms (GCM) 10K type strain sequencing project: providing services to taxonomists for standard genome sequencing and annotation.</title>
        <authorList>
            <consortium name="The Broad Institute Genomics Platform"/>
            <consortium name="The Broad Institute Genome Sequencing Center for Infectious Disease"/>
            <person name="Wu L."/>
            <person name="Ma J."/>
        </authorList>
    </citation>
    <scope>NUCLEOTIDE SEQUENCE [LARGE SCALE GENOMIC DNA]</scope>
    <source>
        <strain evidence="2">JCM 15577</strain>
    </source>
</reference>
<name>A0ABP4TVE5_9MICO</name>
<accession>A0ABP4TVE5</accession>
<comment type="caution">
    <text evidence="1">The sequence shown here is derived from an EMBL/GenBank/DDBJ whole genome shotgun (WGS) entry which is preliminary data.</text>
</comment>
<sequence length="334" mass="37215">MQKPGRSHRPGFLEMTYPWPGRSVVADATRATPERGRLDKYAVNVSSPGQEHFSEPSHLTLRQQRWNAREAAQRLTHRSNLRKCGRVRIRTFVELRMGDDRASYGGLVTCGSVWLCAVCNAKIAAHRALEVAAVTEWAHAEGLGMYFGALTVQHGPTDALSTSLDTLRAAWRRMTQGRGWRDIVDSAGGDIRFVRALEINIGDNGWHPHMHPLVVLPNAGASSDAVAAQITRRWRQSVEACGGHASEAAQNLQRVERISDVGSYITDQTYGGKGTRVDLEMTSSQTKRGFTRAKGTRSHWSILESLTTNNADNAHYVSPFTWNEYAPLPHHRRR</sequence>
<dbReference type="EMBL" id="BAAAPL010000001">
    <property type="protein sequence ID" value="GAA1693719.1"/>
    <property type="molecule type" value="Genomic_DNA"/>
</dbReference>
<organism evidence="1 2">
    <name type="scientific">Microbacterium sediminicola</name>
    <dbReference type="NCBI Taxonomy" id="415210"/>
    <lineage>
        <taxon>Bacteria</taxon>
        <taxon>Bacillati</taxon>
        <taxon>Actinomycetota</taxon>
        <taxon>Actinomycetes</taxon>
        <taxon>Micrococcales</taxon>
        <taxon>Microbacteriaceae</taxon>
        <taxon>Microbacterium</taxon>
    </lineage>
</organism>
<evidence type="ECO:0000313" key="2">
    <source>
        <dbReference type="Proteomes" id="UP001501690"/>
    </source>
</evidence>